<keyword evidence="9" id="KW-0511">Multifunctional enzyme</keyword>
<dbReference type="GO" id="GO:0030288">
    <property type="term" value="C:outer membrane-bounded periplasmic space"/>
    <property type="evidence" value="ECO:0007669"/>
    <property type="project" value="TreeGrafter"/>
</dbReference>
<evidence type="ECO:0000256" key="8">
    <source>
        <dbReference type="ARBA" id="ARBA00022801"/>
    </source>
</evidence>
<keyword evidence="6 15" id="KW-0328">Glycosyltransferase</keyword>
<evidence type="ECO:0000313" key="16">
    <source>
        <dbReference type="Proteomes" id="UP000218606"/>
    </source>
</evidence>
<dbReference type="SUPFAM" id="SSF53955">
    <property type="entry name" value="Lysozyme-like"/>
    <property type="match status" value="1"/>
</dbReference>
<evidence type="ECO:0000259" key="14">
    <source>
        <dbReference type="Pfam" id="PF06832"/>
    </source>
</evidence>
<dbReference type="InterPro" id="IPR009647">
    <property type="entry name" value="PBP_C"/>
</dbReference>
<dbReference type="EC" id="2.4.99.28" evidence="10"/>
<dbReference type="Proteomes" id="UP000218606">
    <property type="component" value="Chromosome"/>
</dbReference>
<keyword evidence="7 15" id="KW-0808">Transferase</keyword>
<dbReference type="EMBL" id="CP010767">
    <property type="protein sequence ID" value="ATG42032.1"/>
    <property type="molecule type" value="Genomic_DNA"/>
</dbReference>
<evidence type="ECO:0000259" key="13">
    <source>
        <dbReference type="Pfam" id="PF00912"/>
    </source>
</evidence>
<dbReference type="InterPro" id="IPR050396">
    <property type="entry name" value="Glycosyltr_51/Transpeptidase"/>
</dbReference>
<dbReference type="Gene3D" id="1.10.3810.10">
    <property type="entry name" value="Biosynthetic peptidoglycan transglycosylase-like"/>
    <property type="match status" value="1"/>
</dbReference>
<evidence type="ECO:0000256" key="9">
    <source>
        <dbReference type="ARBA" id="ARBA00023268"/>
    </source>
</evidence>
<protein>
    <recommendedName>
        <fullName evidence="10">peptidoglycan glycosyltransferase</fullName>
        <ecNumber evidence="10">2.4.99.28</ecNumber>
    </recommendedName>
</protein>
<gene>
    <name evidence="15" type="ORF">PhaeoP13_00061</name>
</gene>
<proteinExistence type="inferred from homology"/>
<evidence type="ECO:0000256" key="11">
    <source>
        <dbReference type="ARBA" id="ARBA00049902"/>
    </source>
</evidence>
<organism evidence="15 16">
    <name type="scientific">Phaeobacter piscinae</name>
    <dbReference type="NCBI Taxonomy" id="1580596"/>
    <lineage>
        <taxon>Bacteria</taxon>
        <taxon>Pseudomonadati</taxon>
        <taxon>Pseudomonadota</taxon>
        <taxon>Alphaproteobacteria</taxon>
        <taxon>Rhodobacterales</taxon>
        <taxon>Roseobacteraceae</taxon>
        <taxon>Phaeobacter</taxon>
    </lineage>
</organism>
<dbReference type="InterPro" id="IPR011815">
    <property type="entry name" value="PBP_1c"/>
</dbReference>
<evidence type="ECO:0000313" key="15">
    <source>
        <dbReference type="EMBL" id="ATG42032.1"/>
    </source>
</evidence>
<dbReference type="GO" id="GO:0008955">
    <property type="term" value="F:peptidoglycan glycosyltransferase activity"/>
    <property type="evidence" value="ECO:0007669"/>
    <property type="project" value="UniProtKB-EC"/>
</dbReference>
<comment type="similarity">
    <text evidence="3">In the N-terminal section; belongs to the glycosyltransferase 51 family.</text>
</comment>
<reference evidence="15 16" key="1">
    <citation type="journal article" date="2017" name="Front. Microbiol.">
        <title>Phaeobacter piscinae sp. nov., a species of the Roseobacter group and potential aquaculture probiont.</title>
        <authorList>
            <person name="Sonnenschein E.C."/>
            <person name="Phippen C.B.W."/>
            <person name="Nielsen K.F."/>
            <person name="Mateiu R.V."/>
            <person name="Melchiorsen J."/>
            <person name="Gram L."/>
            <person name="Overmann J."/>
            <person name="Freese H.M."/>
        </authorList>
    </citation>
    <scope>NUCLEOTIDE SEQUENCE [LARGE SCALE GENOMIC DNA]</scope>
    <source>
        <strain evidence="15 16">P13</strain>
    </source>
</reference>
<dbReference type="InterPro" id="IPR012338">
    <property type="entry name" value="Beta-lactam/transpept-like"/>
</dbReference>
<evidence type="ECO:0000256" key="10">
    <source>
        <dbReference type="ARBA" id="ARBA00044770"/>
    </source>
</evidence>
<dbReference type="GO" id="GO:0009252">
    <property type="term" value="P:peptidoglycan biosynthetic process"/>
    <property type="evidence" value="ECO:0007669"/>
    <property type="project" value="InterPro"/>
</dbReference>
<evidence type="ECO:0000256" key="7">
    <source>
        <dbReference type="ARBA" id="ARBA00022679"/>
    </source>
</evidence>
<comment type="pathway">
    <text evidence="1">Cell wall biogenesis; peptidoglycan biosynthesis.</text>
</comment>
<feature type="domain" description="Glycosyl transferase family 51" evidence="13">
    <location>
        <begin position="72"/>
        <end position="238"/>
    </location>
</feature>
<evidence type="ECO:0000256" key="6">
    <source>
        <dbReference type="ARBA" id="ARBA00022676"/>
    </source>
</evidence>
<dbReference type="Pfam" id="PF00912">
    <property type="entry name" value="Transgly"/>
    <property type="match status" value="1"/>
</dbReference>
<accession>A0AAN1L8S0</accession>
<dbReference type="Gene3D" id="3.40.710.10">
    <property type="entry name" value="DD-peptidase/beta-lactamase superfamily"/>
    <property type="match status" value="1"/>
</dbReference>
<dbReference type="InterPro" id="IPR023346">
    <property type="entry name" value="Lysozyme-like_dom_sf"/>
</dbReference>
<dbReference type="NCBIfam" id="TIGR02073">
    <property type="entry name" value="PBP_1c"/>
    <property type="match status" value="1"/>
</dbReference>
<dbReference type="GO" id="GO:0008658">
    <property type="term" value="F:penicillin binding"/>
    <property type="evidence" value="ECO:0007669"/>
    <property type="project" value="InterPro"/>
</dbReference>
<dbReference type="InterPro" id="IPR036950">
    <property type="entry name" value="PBP_transglycosylase"/>
</dbReference>
<keyword evidence="5" id="KW-0645">Protease</keyword>
<evidence type="ECO:0000256" key="2">
    <source>
        <dbReference type="ARBA" id="ARBA00007090"/>
    </source>
</evidence>
<evidence type="ECO:0000256" key="5">
    <source>
        <dbReference type="ARBA" id="ARBA00022670"/>
    </source>
</evidence>
<dbReference type="GO" id="GO:0004180">
    <property type="term" value="F:carboxypeptidase activity"/>
    <property type="evidence" value="ECO:0007669"/>
    <property type="project" value="UniProtKB-KW"/>
</dbReference>
<dbReference type="GO" id="GO:0006508">
    <property type="term" value="P:proteolysis"/>
    <property type="evidence" value="ECO:0007669"/>
    <property type="project" value="UniProtKB-KW"/>
</dbReference>
<dbReference type="Pfam" id="PF06832">
    <property type="entry name" value="BiPBP_C"/>
    <property type="match status" value="1"/>
</dbReference>
<feature type="domain" description="Penicillin-binding C-terminal" evidence="14">
    <location>
        <begin position="613"/>
        <end position="689"/>
    </location>
</feature>
<evidence type="ECO:0000256" key="4">
    <source>
        <dbReference type="ARBA" id="ARBA00022645"/>
    </source>
</evidence>
<comment type="catalytic activity">
    <reaction evidence="11">
        <text>[GlcNAc-(1-&gt;4)-Mur2Ac(oyl-L-Ala-gamma-D-Glu-L-Lys-D-Ala-D-Ala)](n)-di-trans,octa-cis-undecaprenyl diphosphate + beta-D-GlcNAc-(1-&gt;4)-Mur2Ac(oyl-L-Ala-gamma-D-Glu-L-Lys-D-Ala-D-Ala)-di-trans,octa-cis-undecaprenyl diphosphate = [GlcNAc-(1-&gt;4)-Mur2Ac(oyl-L-Ala-gamma-D-Glu-L-Lys-D-Ala-D-Ala)](n+1)-di-trans,octa-cis-undecaprenyl diphosphate + di-trans,octa-cis-undecaprenyl diphosphate + H(+)</text>
        <dbReference type="Rhea" id="RHEA:23708"/>
        <dbReference type="Rhea" id="RHEA-COMP:9602"/>
        <dbReference type="Rhea" id="RHEA-COMP:9603"/>
        <dbReference type="ChEBI" id="CHEBI:15378"/>
        <dbReference type="ChEBI" id="CHEBI:58405"/>
        <dbReference type="ChEBI" id="CHEBI:60033"/>
        <dbReference type="ChEBI" id="CHEBI:78435"/>
        <dbReference type="EC" id="2.4.99.28"/>
    </reaction>
</comment>
<dbReference type="Pfam" id="PF00905">
    <property type="entry name" value="Transpeptidase"/>
    <property type="match status" value="1"/>
</dbReference>
<sequence length="696" mass="75067">MIRPLAPAWRRFRRWRWITAALIGLCAVAVIGGVAFDDWVEKTPMPATLAETATEVRDRNGQLLRAYPVADGIWRMAVTVDQVDAGYRAMLLRYEDKRFYDHSGVDALALLRAAAQALWRGRVVSGGSTLSMQVARLLEDGSTGRWAGKLRQIRLALALERRLSKVQILELYLIHAPFGGNLEGVRAASYAWFGKEPSRLTPAEAALLVALPQAPEARRPDRAPEKARLARDRVLQRMRNAGLLTADAAEAAARAAMPRRMRGFPQLAPHLADDLVAETPEQARIDLTLEAGLQQRLAQLLTQSAARQDARLSAAVLVADHRNGEILASVGSAGYRDDLRQGFVDMTRAPRSPGSTLKPLVYGLAFDQGLAHPETLIHDGPIDIDGYAPQNFDGRFRGDLRIRRALQLSLNTPVIQLMQALGPARLMAALRRGGAHPRLPGGKPGLAVALGGVGVSLRDLVQVYAGLAAGGQGPRLRARLDTPYERMPRLMSKVSAWQIGDILRGVPPPAGAPAGMVAYKTGTSYGHRDTWAIGWDGRYVVGVWLGRADGTPVPGAFGAELAAPLLFEAFGRIGRGFTPFPAAPASTLRVATAELPLPLQRFDRGGVGGPPGARLQLAFPPDGAALLLAEGGQMTLRIKGGEAPFLVLANQTPVVTGARRRSIDLPGLGRGFSTLVVVDRNGRSDQVRVRITRPDE</sequence>
<dbReference type="PANTHER" id="PTHR32282:SF15">
    <property type="entry name" value="PENICILLIN-BINDING PROTEIN 1C"/>
    <property type="match status" value="1"/>
</dbReference>
<keyword evidence="8" id="KW-0378">Hydrolase</keyword>
<dbReference type="InterPro" id="IPR001460">
    <property type="entry name" value="PCN-bd_Tpept"/>
</dbReference>
<dbReference type="InterPro" id="IPR001264">
    <property type="entry name" value="Glyco_trans_51"/>
</dbReference>
<dbReference type="AlphaFoldDB" id="A0AAN1L8S0"/>
<name>A0AAN1L8S0_9RHOB</name>
<dbReference type="PANTHER" id="PTHR32282">
    <property type="entry name" value="BINDING PROTEIN TRANSPEPTIDASE, PUTATIVE-RELATED"/>
    <property type="match status" value="1"/>
</dbReference>
<evidence type="ECO:0000259" key="12">
    <source>
        <dbReference type="Pfam" id="PF00905"/>
    </source>
</evidence>
<keyword evidence="4" id="KW-0121">Carboxypeptidase</keyword>
<feature type="domain" description="Penicillin-binding protein transpeptidase" evidence="12">
    <location>
        <begin position="315"/>
        <end position="535"/>
    </location>
</feature>
<comment type="similarity">
    <text evidence="2">In the C-terminal section; belongs to the transpeptidase family.</text>
</comment>
<evidence type="ECO:0000256" key="1">
    <source>
        <dbReference type="ARBA" id="ARBA00004752"/>
    </source>
</evidence>
<dbReference type="SUPFAM" id="SSF56601">
    <property type="entry name" value="beta-lactamase/transpeptidase-like"/>
    <property type="match status" value="1"/>
</dbReference>
<evidence type="ECO:0000256" key="3">
    <source>
        <dbReference type="ARBA" id="ARBA00007739"/>
    </source>
</evidence>